<accession>A0A0A9BZK0</accession>
<proteinExistence type="predicted"/>
<sequence>MKQALMITIKSSAWYQRLRFLSYTFNKEDKVQQEILSTKVH</sequence>
<name>A0A0A9BZK0_ARUDO</name>
<evidence type="ECO:0000313" key="1">
    <source>
        <dbReference type="EMBL" id="JAD64697.1"/>
    </source>
</evidence>
<reference evidence="1" key="1">
    <citation type="submission" date="2014-09" db="EMBL/GenBank/DDBJ databases">
        <authorList>
            <person name="Magalhaes I.L.F."/>
            <person name="Oliveira U."/>
            <person name="Santos F.R."/>
            <person name="Vidigal T.H.D.A."/>
            <person name="Brescovit A.D."/>
            <person name="Santos A.J."/>
        </authorList>
    </citation>
    <scope>NUCLEOTIDE SEQUENCE</scope>
    <source>
        <tissue evidence="1">Shoot tissue taken approximately 20 cm above the soil surface</tissue>
    </source>
</reference>
<reference evidence="1" key="2">
    <citation type="journal article" date="2015" name="Data Brief">
        <title>Shoot transcriptome of the giant reed, Arundo donax.</title>
        <authorList>
            <person name="Barrero R.A."/>
            <person name="Guerrero F.D."/>
            <person name="Moolhuijzen P."/>
            <person name="Goolsby J.A."/>
            <person name="Tidwell J."/>
            <person name="Bellgard S.E."/>
            <person name="Bellgard M.I."/>
        </authorList>
    </citation>
    <scope>NUCLEOTIDE SEQUENCE</scope>
    <source>
        <tissue evidence="1">Shoot tissue taken approximately 20 cm above the soil surface</tissue>
    </source>
</reference>
<organism evidence="1">
    <name type="scientific">Arundo donax</name>
    <name type="common">Giant reed</name>
    <name type="synonym">Donax arundinaceus</name>
    <dbReference type="NCBI Taxonomy" id="35708"/>
    <lineage>
        <taxon>Eukaryota</taxon>
        <taxon>Viridiplantae</taxon>
        <taxon>Streptophyta</taxon>
        <taxon>Embryophyta</taxon>
        <taxon>Tracheophyta</taxon>
        <taxon>Spermatophyta</taxon>
        <taxon>Magnoliopsida</taxon>
        <taxon>Liliopsida</taxon>
        <taxon>Poales</taxon>
        <taxon>Poaceae</taxon>
        <taxon>PACMAD clade</taxon>
        <taxon>Arundinoideae</taxon>
        <taxon>Arundineae</taxon>
        <taxon>Arundo</taxon>
    </lineage>
</organism>
<dbReference type="AlphaFoldDB" id="A0A0A9BZK0"/>
<dbReference type="EMBL" id="GBRH01233198">
    <property type="protein sequence ID" value="JAD64697.1"/>
    <property type="molecule type" value="Transcribed_RNA"/>
</dbReference>
<protein>
    <submittedName>
        <fullName evidence="1">Uncharacterized protein</fullName>
    </submittedName>
</protein>